<evidence type="ECO:0000313" key="4">
    <source>
        <dbReference type="Proteomes" id="UP001165060"/>
    </source>
</evidence>
<feature type="region of interest" description="Disordered" evidence="2">
    <location>
        <begin position="59"/>
        <end position="93"/>
    </location>
</feature>
<proteinExistence type="predicted"/>
<evidence type="ECO:0000313" key="3">
    <source>
        <dbReference type="EMBL" id="GMI41773.1"/>
    </source>
</evidence>
<organism evidence="3 4">
    <name type="scientific">Tetraparma gracilis</name>
    <dbReference type="NCBI Taxonomy" id="2962635"/>
    <lineage>
        <taxon>Eukaryota</taxon>
        <taxon>Sar</taxon>
        <taxon>Stramenopiles</taxon>
        <taxon>Ochrophyta</taxon>
        <taxon>Bolidophyceae</taxon>
        <taxon>Parmales</taxon>
        <taxon>Triparmaceae</taxon>
        <taxon>Tetraparma</taxon>
    </lineage>
</organism>
<reference evidence="3 4" key="1">
    <citation type="journal article" date="2023" name="Commun. Biol.">
        <title>Genome analysis of Parmales, the sister group of diatoms, reveals the evolutionary specialization of diatoms from phago-mixotrophs to photoautotrophs.</title>
        <authorList>
            <person name="Ban H."/>
            <person name="Sato S."/>
            <person name="Yoshikawa S."/>
            <person name="Yamada K."/>
            <person name="Nakamura Y."/>
            <person name="Ichinomiya M."/>
            <person name="Sato N."/>
            <person name="Blanc-Mathieu R."/>
            <person name="Endo H."/>
            <person name="Kuwata A."/>
            <person name="Ogata H."/>
        </authorList>
    </citation>
    <scope>NUCLEOTIDE SEQUENCE [LARGE SCALE GENOMIC DNA]</scope>
</reference>
<evidence type="ECO:0000256" key="1">
    <source>
        <dbReference type="SAM" id="Coils"/>
    </source>
</evidence>
<keyword evidence="1" id="KW-0175">Coiled coil</keyword>
<accession>A0ABQ6N744</accession>
<dbReference type="Proteomes" id="UP001165060">
    <property type="component" value="Unassembled WGS sequence"/>
</dbReference>
<evidence type="ECO:0000256" key="2">
    <source>
        <dbReference type="SAM" id="MobiDB-lite"/>
    </source>
</evidence>
<dbReference type="EMBL" id="BRYB01001024">
    <property type="protein sequence ID" value="GMI41773.1"/>
    <property type="molecule type" value="Genomic_DNA"/>
</dbReference>
<keyword evidence="4" id="KW-1185">Reference proteome</keyword>
<protein>
    <submittedName>
        <fullName evidence="3">Uncharacterized protein</fullName>
    </submittedName>
</protein>
<name>A0ABQ6N744_9STRA</name>
<feature type="coiled-coil region" evidence="1">
    <location>
        <begin position="151"/>
        <end position="178"/>
    </location>
</feature>
<sequence length="296" mass="31545">MSRSHISASSPVVQARLAAILAARAKAHKHPNTTSSWPVNPVTAMREDGAQAAILHGTFGSKPGPAEDEPSHMSLPQRPSTTAAPGRRLLPAGYNPTDDPFAIAVSCIPSTPKVVDPNMYMTSEKALLGSVYAKPPVALDVDAKAPSTDPLDRLVGRREQMKEQIASLTAAIEDHRVMNPAPAKAPPGVSAMVRPATALGFTLTGAGGRGSRRPLSSKSGHKIRTFHSPVTFSWEGSYSSTNSRAFVSPASHALYAATRKAHRSGYKGYGEFTREKDMTQEKLLLRPNLRVGAKPL</sequence>
<gene>
    <name evidence="3" type="ORF">TeGR_g6278</name>
</gene>
<comment type="caution">
    <text evidence="3">The sequence shown here is derived from an EMBL/GenBank/DDBJ whole genome shotgun (WGS) entry which is preliminary data.</text>
</comment>